<feature type="domain" description="DUF5000" evidence="4">
    <location>
        <begin position="282"/>
        <end position="407"/>
    </location>
</feature>
<dbReference type="Proteomes" id="UP001224325">
    <property type="component" value="Chromosome"/>
</dbReference>
<evidence type="ECO:0000256" key="1">
    <source>
        <dbReference type="SAM" id="MobiDB-lite"/>
    </source>
</evidence>
<dbReference type="AlphaFoldDB" id="A0AAU7EGR4"/>
<gene>
    <name evidence="6" type="ORF">QLS71_017375</name>
</gene>
<feature type="domain" description="DUF4959" evidence="3">
    <location>
        <begin position="23"/>
        <end position="125"/>
    </location>
</feature>
<evidence type="ECO:0000259" key="4">
    <source>
        <dbReference type="Pfam" id="PF16391"/>
    </source>
</evidence>
<reference evidence="6" key="1">
    <citation type="submission" date="2024-04" db="EMBL/GenBank/DDBJ databases">
        <title>Mariniflexile litorale, isolated from the shallow sediments of the Sea of Japan.</title>
        <authorList>
            <person name="Romanenko L."/>
            <person name="Isaeva M."/>
        </authorList>
    </citation>
    <scope>NUCLEOTIDE SEQUENCE [LARGE SCALE GENOMIC DNA]</scope>
    <source>
        <strain evidence="6">KMM 9835</strain>
    </source>
</reference>
<name>A0AAU7EGR4_9FLAO</name>
<evidence type="ECO:0000259" key="3">
    <source>
        <dbReference type="Pfam" id="PF16323"/>
    </source>
</evidence>
<dbReference type="EMBL" id="CP155618">
    <property type="protein sequence ID" value="XBL14076.1"/>
    <property type="molecule type" value="Genomic_DNA"/>
</dbReference>
<feature type="domain" description="DUF5126" evidence="5">
    <location>
        <begin position="127"/>
        <end position="228"/>
    </location>
</feature>
<dbReference type="Gene3D" id="2.60.120.260">
    <property type="entry name" value="Galactose-binding domain-like"/>
    <property type="match status" value="1"/>
</dbReference>
<accession>A0AAU7EGR4</accession>
<evidence type="ECO:0000256" key="2">
    <source>
        <dbReference type="SAM" id="SignalP"/>
    </source>
</evidence>
<dbReference type="RefSeq" id="WP_308992052.1">
    <property type="nucleotide sequence ID" value="NZ_CP155618.1"/>
</dbReference>
<evidence type="ECO:0000313" key="7">
    <source>
        <dbReference type="Proteomes" id="UP001224325"/>
    </source>
</evidence>
<protein>
    <submittedName>
        <fullName evidence="6">DUF5000 domain-containing lipoprotein</fullName>
    </submittedName>
</protein>
<organism evidence="6 7">
    <name type="scientific">Mariniflexile litorale</name>
    <dbReference type="NCBI Taxonomy" id="3045158"/>
    <lineage>
        <taxon>Bacteria</taxon>
        <taxon>Pseudomonadati</taxon>
        <taxon>Bacteroidota</taxon>
        <taxon>Flavobacteriia</taxon>
        <taxon>Flavobacteriales</taxon>
        <taxon>Flavobacteriaceae</taxon>
        <taxon>Mariniflexile</taxon>
    </lineage>
</organism>
<feature type="signal peptide" evidence="2">
    <location>
        <begin position="1"/>
        <end position="19"/>
    </location>
</feature>
<dbReference type="Pfam" id="PF16323">
    <property type="entry name" value="DUF4959"/>
    <property type="match status" value="1"/>
</dbReference>
<evidence type="ECO:0000259" key="5">
    <source>
        <dbReference type="Pfam" id="PF17166"/>
    </source>
</evidence>
<dbReference type="InterPro" id="IPR033431">
    <property type="entry name" value="DUF5126"/>
</dbReference>
<feature type="region of interest" description="Disordered" evidence="1">
    <location>
        <begin position="350"/>
        <end position="371"/>
    </location>
</feature>
<feature type="chain" id="PRO_5043470383" evidence="2">
    <location>
        <begin position="20"/>
        <end position="410"/>
    </location>
</feature>
<dbReference type="InterPro" id="IPR032164">
    <property type="entry name" value="DUF5000"/>
</dbReference>
<proteinExistence type="predicted"/>
<evidence type="ECO:0000313" key="6">
    <source>
        <dbReference type="EMBL" id="XBL14076.1"/>
    </source>
</evidence>
<keyword evidence="6" id="KW-0449">Lipoprotein</keyword>
<keyword evidence="2" id="KW-0732">Signal</keyword>
<dbReference type="KEGG" id="mlil:QLS71_017375"/>
<dbReference type="Pfam" id="PF17166">
    <property type="entry name" value="DUF5126"/>
    <property type="match status" value="1"/>
</dbReference>
<keyword evidence="7" id="KW-1185">Reference proteome</keyword>
<dbReference type="InterPro" id="IPR032527">
    <property type="entry name" value="DUF4959"/>
</dbReference>
<sequence length="410" mass="45618">MKKLRIIFLKILTITVACMALNSCEEEARGPLYTDSTIPEPITEAVVTNLPGGAKIEYKLPTTENALFVKATYKRNGKAVSTSSSVYNNSVILEGLRDTSTQEVKLEVVDKSNNVSSSVSVTVNPLAAPVDILFNTVDLVAGFGGVGILYDNVDNIDAEILLYVKDPGTGTYVYNQSLFLSGATTGTYTFRSFPPEARAFAIEIVDRWDNITERYEEVITPIAEVEYDRRNFKEAKLAGDITTGAFGWKFSNLFNFSTVDAGMHTDQIDPGHLVPPYNDKYHIFTIDLGASHKLSRMKWWQRHERGYGYAHGNPKIYDIWGIDERPSDNGASLENGWTLLYEGETIKPSGTPAGIGKNTTADNERASQGEEVEFSIQAPRIRYIRFVTKLNWSSSKFIHLMEVEVYGSPD</sequence>
<dbReference type="Pfam" id="PF16391">
    <property type="entry name" value="DUF5000"/>
    <property type="match status" value="1"/>
</dbReference>